<keyword evidence="1 3" id="KW-0853">WD repeat</keyword>
<dbReference type="GO" id="GO:0005737">
    <property type="term" value="C:cytoplasm"/>
    <property type="evidence" value="ECO:0007669"/>
    <property type="project" value="TreeGrafter"/>
</dbReference>
<dbReference type="InterPro" id="IPR045151">
    <property type="entry name" value="DCAF8"/>
</dbReference>
<protein>
    <submittedName>
        <fullName evidence="4">Uncharacterized protein</fullName>
    </submittedName>
</protein>
<organism evidence="4 5">
    <name type="scientific">Plasmodiophora brassicae</name>
    <name type="common">Clubroot disease agent</name>
    <dbReference type="NCBI Taxonomy" id="37360"/>
    <lineage>
        <taxon>Eukaryota</taxon>
        <taxon>Sar</taxon>
        <taxon>Rhizaria</taxon>
        <taxon>Endomyxa</taxon>
        <taxon>Phytomyxea</taxon>
        <taxon>Plasmodiophorida</taxon>
        <taxon>Plasmodiophoridae</taxon>
        <taxon>Plasmodiophora</taxon>
    </lineage>
</organism>
<feature type="repeat" description="WD" evidence="3">
    <location>
        <begin position="58"/>
        <end position="100"/>
    </location>
</feature>
<dbReference type="SMART" id="SM00320">
    <property type="entry name" value="WD40"/>
    <property type="match status" value="5"/>
</dbReference>
<dbReference type="STRING" id="37360.A0A0G4INB9"/>
<keyword evidence="2" id="KW-0677">Repeat</keyword>
<dbReference type="PROSITE" id="PS50294">
    <property type="entry name" value="WD_REPEATS_REGION"/>
    <property type="match status" value="1"/>
</dbReference>
<evidence type="ECO:0000256" key="2">
    <source>
        <dbReference type="ARBA" id="ARBA00022737"/>
    </source>
</evidence>
<dbReference type="Gene3D" id="1.25.40.10">
    <property type="entry name" value="Tetratricopeptide repeat domain"/>
    <property type="match status" value="1"/>
</dbReference>
<keyword evidence="5" id="KW-1185">Reference proteome</keyword>
<gene>
    <name evidence="4" type="ORF">PBRA_005269</name>
</gene>
<evidence type="ECO:0000313" key="4">
    <source>
        <dbReference type="EMBL" id="CEO96665.1"/>
    </source>
</evidence>
<dbReference type="PROSITE" id="PS50082">
    <property type="entry name" value="WD_REPEATS_2"/>
    <property type="match status" value="1"/>
</dbReference>
<evidence type="ECO:0000313" key="5">
    <source>
        <dbReference type="Proteomes" id="UP000039324"/>
    </source>
</evidence>
<dbReference type="Gene3D" id="2.130.10.10">
    <property type="entry name" value="YVTN repeat-like/Quinoprotein amine dehydrogenase"/>
    <property type="match status" value="1"/>
</dbReference>
<dbReference type="InterPro" id="IPR015943">
    <property type="entry name" value="WD40/YVTN_repeat-like_dom_sf"/>
</dbReference>
<evidence type="ECO:0000256" key="3">
    <source>
        <dbReference type="PROSITE-ProRule" id="PRU00221"/>
    </source>
</evidence>
<dbReference type="OrthoDB" id="4869960at2759"/>
<accession>A0A0G4INB9</accession>
<dbReference type="Proteomes" id="UP000039324">
    <property type="component" value="Unassembled WGS sequence"/>
</dbReference>
<evidence type="ECO:0000256" key="1">
    <source>
        <dbReference type="ARBA" id="ARBA00022574"/>
    </source>
</evidence>
<dbReference type="Pfam" id="PF00400">
    <property type="entry name" value="WD40"/>
    <property type="match status" value="1"/>
</dbReference>
<dbReference type="EMBL" id="CDSF01000076">
    <property type="protein sequence ID" value="CEO96665.1"/>
    <property type="molecule type" value="Genomic_DNA"/>
</dbReference>
<dbReference type="AlphaFoldDB" id="A0A0G4INB9"/>
<dbReference type="GO" id="GO:0080008">
    <property type="term" value="C:Cul4-RING E3 ubiquitin ligase complex"/>
    <property type="evidence" value="ECO:0007669"/>
    <property type="project" value="TreeGrafter"/>
</dbReference>
<dbReference type="InterPro" id="IPR036322">
    <property type="entry name" value="WD40_repeat_dom_sf"/>
</dbReference>
<reference evidence="4 5" key="1">
    <citation type="submission" date="2015-02" db="EMBL/GenBank/DDBJ databases">
        <authorList>
            <person name="Chooi Y.-H."/>
        </authorList>
    </citation>
    <scope>NUCLEOTIDE SEQUENCE [LARGE SCALE GENOMIC DNA]</scope>
    <source>
        <strain evidence="4">E3</strain>
    </source>
</reference>
<dbReference type="InterPro" id="IPR011990">
    <property type="entry name" value="TPR-like_helical_dom_sf"/>
</dbReference>
<proteinExistence type="predicted"/>
<dbReference type="SUPFAM" id="SSF50978">
    <property type="entry name" value="WD40 repeat-like"/>
    <property type="match status" value="1"/>
</dbReference>
<name>A0A0G4INB9_PLABS</name>
<sequence length="648" mass="72405">MTTGDLIPPCGCAGRVHLSSLLHEREAVGRDVYQAMRDHRTFAKRLAPAEVTLEDRIQVHHTGCVNRLHWYPKTGHVLASVSDDRTVRLWSVDDGSTLNLQHTIQTEHHHNILGVRFLNAPNEMPRMATGAMDHAVCITNGDQSAPVKYRCHRDFVIEIEQSLDQPSHVFWSASKDGTVRQWDDRLKPCGSLCTDVTAALSCQRNVLIDQRRQRWEFRAVSAMPFDSNLIVTASGIHADMWDRRMLSLGGSSSRETVPVKRWVARHLVRHGNSRVAAITSVNISPSGKRIVLNYNPDDAFVFDVNGDDRPVDSVESCKHACTCAARLGKRRRRHSASRADQRLCEPYCLQLKTAGNEKFHQERWLDAIGLYSKALLRSHQLSPQLRATLLTNRSTALLVRQIEAGFVEDSSLTLIVQKRRWVGDLPMALSDAERSLELLTGEAESVSRMGRAKAALRRVQALAGLHECEAARRLGIQYAKEYPDIATHLARAVSDTSDRRRFLVRDDERPPSPATQVIGSSVSRLAGHCNFRTSIKEATFLSEDIVGVASDCGSVFVYDAESAETIALLEAGENSLEGLNCVRAHPALGVSCVATSGLDHHIQLFAVNLQRDTDEPRDRQFSKLLLEDLVERNQDTLLDLSVMNFFRT</sequence>
<dbReference type="PANTHER" id="PTHR15574:SF40">
    <property type="entry name" value="WD AND TETRATRICOPEPTIDE REPEATS PROTEIN 1"/>
    <property type="match status" value="1"/>
</dbReference>
<dbReference type="PANTHER" id="PTHR15574">
    <property type="entry name" value="WD REPEAT DOMAIN-CONTAINING FAMILY"/>
    <property type="match status" value="1"/>
</dbReference>
<dbReference type="InterPro" id="IPR001680">
    <property type="entry name" value="WD40_rpt"/>
</dbReference>
<dbReference type="GO" id="GO:0045717">
    <property type="term" value="P:negative regulation of fatty acid biosynthetic process"/>
    <property type="evidence" value="ECO:0007669"/>
    <property type="project" value="TreeGrafter"/>
</dbReference>